<sequence length="221" mass="26118">MFFFHRFQIFRENTFDFQGINENQLKIFQKATKNLYLKSVCNRLIAISKIQNAKEQNIQFDIKEVWNLLYLSISNLPDGSIISSVGSQGFLSIPLYRYLKDMAEFEFIRLHIWDDSLNQHISTDNRKKFSIHSHAFHARSWILAGSILNERYSVNTTSHKKENSLFEIKYNKTVRKVNKHTSNAVNTKTNVEIKKISKEQYFPFSSYEINAGDYHKSRYIK</sequence>
<dbReference type="AlphaFoldDB" id="A0A9E8SDV8"/>
<dbReference type="RefSeq" id="WP_267676757.1">
    <property type="nucleotide sequence ID" value="NZ_CP113088.1"/>
</dbReference>
<name>A0A9E8SDV8_9FLAO</name>
<proteinExistence type="predicted"/>
<reference evidence="1" key="1">
    <citation type="submission" date="2022-11" db="EMBL/GenBank/DDBJ databases">
        <title>Lacinutrix neustonica HL-RS19T sp. nov., isolated from the surface microlayer sample of brackish Lake Shihwa.</title>
        <authorList>
            <person name="Choi J.Y."/>
            <person name="Hwang C.Y."/>
        </authorList>
    </citation>
    <scope>NUCLEOTIDE SEQUENCE</scope>
    <source>
        <strain evidence="1">HL-RS19</strain>
    </source>
</reference>
<gene>
    <name evidence="1" type="ORF">N7U66_20705</name>
</gene>
<dbReference type="Proteomes" id="UP001164705">
    <property type="component" value="Chromosome"/>
</dbReference>
<keyword evidence="2" id="KW-1185">Reference proteome</keyword>
<dbReference type="KEGG" id="lnu:N7U66_20705"/>
<accession>A0A9E8SDV8</accession>
<dbReference type="EMBL" id="CP113088">
    <property type="protein sequence ID" value="WAC02162.1"/>
    <property type="molecule type" value="Genomic_DNA"/>
</dbReference>
<protein>
    <submittedName>
        <fullName evidence="1">Uncharacterized protein</fullName>
    </submittedName>
</protein>
<organism evidence="1 2">
    <name type="scientific">Lacinutrix neustonica</name>
    <dbReference type="NCBI Taxonomy" id="2980107"/>
    <lineage>
        <taxon>Bacteria</taxon>
        <taxon>Pseudomonadati</taxon>
        <taxon>Bacteroidota</taxon>
        <taxon>Flavobacteriia</taxon>
        <taxon>Flavobacteriales</taxon>
        <taxon>Flavobacteriaceae</taxon>
        <taxon>Lacinutrix</taxon>
    </lineage>
</organism>
<evidence type="ECO:0000313" key="1">
    <source>
        <dbReference type="EMBL" id="WAC02162.1"/>
    </source>
</evidence>
<evidence type="ECO:0000313" key="2">
    <source>
        <dbReference type="Proteomes" id="UP001164705"/>
    </source>
</evidence>